<organism evidence="4 5">
    <name type="scientific">Deinococcus terrestris</name>
    <dbReference type="NCBI Taxonomy" id="2651870"/>
    <lineage>
        <taxon>Bacteria</taxon>
        <taxon>Thermotogati</taxon>
        <taxon>Deinococcota</taxon>
        <taxon>Deinococci</taxon>
        <taxon>Deinococcales</taxon>
        <taxon>Deinococcaceae</taxon>
        <taxon>Deinococcus</taxon>
    </lineage>
</organism>
<dbReference type="AlphaFoldDB" id="A0A7X1TSV6"/>
<dbReference type="GO" id="GO:0016747">
    <property type="term" value="F:acyltransferase activity, transferring groups other than amino-acyl groups"/>
    <property type="evidence" value="ECO:0007669"/>
    <property type="project" value="InterPro"/>
</dbReference>
<dbReference type="CDD" id="cd04301">
    <property type="entry name" value="NAT_SF"/>
    <property type="match status" value="1"/>
</dbReference>
<reference evidence="4 5" key="1">
    <citation type="submission" date="2019-10" db="EMBL/GenBank/DDBJ databases">
        <title>Deinococcus sp. isolated from soil.</title>
        <authorList>
            <person name="Li Y."/>
            <person name="Wang J."/>
        </authorList>
    </citation>
    <scope>NUCLEOTIDE SEQUENCE [LARGE SCALE GENOMIC DNA]</scope>
    <source>
        <strain evidence="4 5">SDU3-2</strain>
    </source>
</reference>
<evidence type="ECO:0000259" key="3">
    <source>
        <dbReference type="PROSITE" id="PS51186"/>
    </source>
</evidence>
<dbReference type="Gene3D" id="3.40.630.30">
    <property type="match status" value="1"/>
</dbReference>
<name>A0A7X1TSV6_9DEIO</name>
<evidence type="ECO:0000256" key="2">
    <source>
        <dbReference type="ARBA" id="ARBA00023315"/>
    </source>
</evidence>
<keyword evidence="1 4" id="KW-0808">Transferase</keyword>
<accession>A0A7X1TSV6</accession>
<comment type="caution">
    <text evidence="4">The sequence shown here is derived from an EMBL/GenBank/DDBJ whole genome shotgun (WGS) entry which is preliminary data.</text>
</comment>
<dbReference type="Proteomes" id="UP000484842">
    <property type="component" value="Unassembled WGS sequence"/>
</dbReference>
<feature type="domain" description="N-acetyltransferase" evidence="3">
    <location>
        <begin position="187"/>
        <end position="340"/>
    </location>
</feature>
<dbReference type="InterPro" id="IPR016181">
    <property type="entry name" value="Acyl_CoA_acyltransferase"/>
</dbReference>
<dbReference type="PANTHER" id="PTHR43877:SF6">
    <property type="entry name" value="GCN5-RELATED N-ACETYLTRANSFERASE"/>
    <property type="match status" value="1"/>
</dbReference>
<dbReference type="PANTHER" id="PTHR43877">
    <property type="entry name" value="AMINOALKYLPHOSPHONATE N-ACETYLTRANSFERASE-RELATED-RELATED"/>
    <property type="match status" value="1"/>
</dbReference>
<dbReference type="InterPro" id="IPR050832">
    <property type="entry name" value="Bact_Acetyltransf"/>
</dbReference>
<sequence>MTPPLPPTLRDLRPPGDYAPVAALRNAAQPGWPTSAAELARQDAVRDPALFCTRIVAEHGGQLVGVGSARHDDFSHEEWRYWGDLSVHPEARRRGVGRALYGELLRRVRGRGARELRTMLSSRPGDAPGRAFLEARGWAVAWERYESELDTAQADLGAFGALLDGVAASGVRLVSLADLAADPERDARLHELDWELFQDVPSGTALTKKTLEQWVEEELRDPNLRPELSFVAVRDDVADPLTGPYIGYSTLGQSAAGFHFIGMTGVRRGFRGQGVAKALKVAAMRALRAQTRGRGDSGDAGLIKTFNDAPNVAMLAMNEALGFRRTATLYRYELHLGEGA</sequence>
<protein>
    <submittedName>
        <fullName evidence="4">GNAT family N-acetyltransferase</fullName>
    </submittedName>
</protein>
<dbReference type="EMBL" id="WBSL01000010">
    <property type="protein sequence ID" value="MPY67854.1"/>
    <property type="molecule type" value="Genomic_DNA"/>
</dbReference>
<evidence type="ECO:0000313" key="4">
    <source>
        <dbReference type="EMBL" id="MPY67854.1"/>
    </source>
</evidence>
<evidence type="ECO:0000256" key="1">
    <source>
        <dbReference type="ARBA" id="ARBA00022679"/>
    </source>
</evidence>
<dbReference type="Pfam" id="PF00583">
    <property type="entry name" value="Acetyltransf_1"/>
    <property type="match status" value="1"/>
</dbReference>
<keyword evidence="2" id="KW-0012">Acyltransferase</keyword>
<dbReference type="PROSITE" id="PS51186">
    <property type="entry name" value="GNAT"/>
    <property type="match status" value="2"/>
</dbReference>
<keyword evidence="5" id="KW-1185">Reference proteome</keyword>
<feature type="domain" description="N-acetyltransferase" evidence="3">
    <location>
        <begin position="7"/>
        <end position="169"/>
    </location>
</feature>
<gene>
    <name evidence="4" type="ORF">F8S09_14385</name>
</gene>
<dbReference type="InterPro" id="IPR000182">
    <property type="entry name" value="GNAT_dom"/>
</dbReference>
<dbReference type="SUPFAM" id="SSF55729">
    <property type="entry name" value="Acyl-CoA N-acyltransferases (Nat)"/>
    <property type="match status" value="2"/>
</dbReference>
<evidence type="ECO:0000313" key="5">
    <source>
        <dbReference type="Proteomes" id="UP000484842"/>
    </source>
</evidence>
<proteinExistence type="predicted"/>